<feature type="non-terminal residue" evidence="1">
    <location>
        <position position="58"/>
    </location>
</feature>
<proteinExistence type="predicted"/>
<accession>A0AAD1TSI7</accession>
<sequence>RCVALCITGPGTQHGHTVRAACTLTAHACSTETLTAHACMTETLTAHACKTETLTAHA</sequence>
<gene>
    <name evidence="1" type="ORF">PECUL_23A000368</name>
</gene>
<dbReference type="AlphaFoldDB" id="A0AAD1TSI7"/>
<dbReference type="Proteomes" id="UP001295444">
    <property type="component" value="Unassembled WGS sequence"/>
</dbReference>
<name>A0AAD1TSI7_PELCU</name>
<organism evidence="1 2">
    <name type="scientific">Pelobates cultripes</name>
    <name type="common">Western spadefoot toad</name>
    <dbReference type="NCBI Taxonomy" id="61616"/>
    <lineage>
        <taxon>Eukaryota</taxon>
        <taxon>Metazoa</taxon>
        <taxon>Chordata</taxon>
        <taxon>Craniata</taxon>
        <taxon>Vertebrata</taxon>
        <taxon>Euteleostomi</taxon>
        <taxon>Amphibia</taxon>
        <taxon>Batrachia</taxon>
        <taxon>Anura</taxon>
        <taxon>Pelobatoidea</taxon>
        <taxon>Pelobatidae</taxon>
        <taxon>Pelobates</taxon>
    </lineage>
</organism>
<protein>
    <submittedName>
        <fullName evidence="1">Uncharacterized protein</fullName>
    </submittedName>
</protein>
<evidence type="ECO:0000313" key="2">
    <source>
        <dbReference type="Proteomes" id="UP001295444"/>
    </source>
</evidence>
<keyword evidence="2" id="KW-1185">Reference proteome</keyword>
<feature type="non-terminal residue" evidence="1">
    <location>
        <position position="1"/>
    </location>
</feature>
<reference evidence="1" key="1">
    <citation type="submission" date="2022-03" db="EMBL/GenBank/DDBJ databases">
        <authorList>
            <person name="Alioto T."/>
            <person name="Alioto T."/>
            <person name="Gomez Garrido J."/>
        </authorList>
    </citation>
    <scope>NUCLEOTIDE SEQUENCE</scope>
</reference>
<dbReference type="EMBL" id="CAKOES020002288">
    <property type="protein sequence ID" value="CAH2331117.1"/>
    <property type="molecule type" value="Genomic_DNA"/>
</dbReference>
<evidence type="ECO:0000313" key="1">
    <source>
        <dbReference type="EMBL" id="CAH2331117.1"/>
    </source>
</evidence>
<comment type="caution">
    <text evidence="1">The sequence shown here is derived from an EMBL/GenBank/DDBJ whole genome shotgun (WGS) entry which is preliminary data.</text>
</comment>